<feature type="region of interest" description="Disordered" evidence="4">
    <location>
        <begin position="334"/>
        <end position="359"/>
    </location>
</feature>
<dbReference type="Gramene" id="RZC58381">
    <property type="protein sequence ID" value="RZC58381"/>
    <property type="gene ID" value="C5167_005678"/>
</dbReference>
<feature type="compositionally biased region" description="Basic and acidic residues" evidence="4">
    <location>
        <begin position="347"/>
        <end position="357"/>
    </location>
</feature>
<evidence type="ECO:0000313" key="6">
    <source>
        <dbReference type="EMBL" id="RZC58381.1"/>
    </source>
</evidence>
<evidence type="ECO:0000256" key="3">
    <source>
        <dbReference type="ARBA" id="ARBA00022833"/>
    </source>
</evidence>
<feature type="compositionally biased region" description="Polar residues" evidence="4">
    <location>
        <begin position="20"/>
        <end position="41"/>
    </location>
</feature>
<sequence length="479" mass="53395">MGKRKAPDDSNDADGIAPMTTPNTSTTIGAEVGSSSQASSHTNEAETTPTSTTEVSASKKKYGKVRSGVWLEMTRVSDTQAQCHHCKGLYAADNDVHGTSGLRKHLNRCAKNPNKKKTCLRIWKKRKRLRLWKMRLRIISKFHHTFNFPPQIFSTHGNQFRKFSGEPVGGDPAAEAECNSDDDDEISEEDDLKYEIVELHEDICMTRVNIELCTLPPLDAVKIPADKIKAIMEKFGLKNLKHSDYPPHLQSFVEEIVYAIVCVQEIVDFGRYAALGKYRDGLPNWKYFTKWYYAGGMEELESFEFKNECDTLPTAQDPSPMPVDGVVGGDPAAAECGVDDDDLEDEISNKDDLKDETSNEDDLKDEIFELLLEIEEALDNIELRTLPLDAVKILGDQLEALLKKLGLDNVKCGDYPPHLQSFGKDIEFLKVRVHETADFGKLANIVDDGLIGLTSNNGMMLVDQIPMPVDGATSVADRH</sequence>
<evidence type="ECO:0000256" key="2">
    <source>
        <dbReference type="ARBA" id="ARBA00022771"/>
    </source>
</evidence>
<dbReference type="Proteomes" id="UP000316621">
    <property type="component" value="Chromosome 4"/>
</dbReference>
<feature type="region of interest" description="Disordered" evidence="4">
    <location>
        <begin position="1"/>
        <end position="59"/>
    </location>
</feature>
<keyword evidence="2" id="KW-0863">Zinc-finger</keyword>
<evidence type="ECO:0000313" key="7">
    <source>
        <dbReference type="Proteomes" id="UP000316621"/>
    </source>
</evidence>
<feature type="compositionally biased region" description="Acidic residues" evidence="4">
    <location>
        <begin position="337"/>
        <end position="346"/>
    </location>
</feature>
<dbReference type="GO" id="GO:0005634">
    <property type="term" value="C:nucleus"/>
    <property type="evidence" value="ECO:0007669"/>
    <property type="project" value="TreeGrafter"/>
</dbReference>
<evidence type="ECO:0000256" key="4">
    <source>
        <dbReference type="SAM" id="MobiDB-lite"/>
    </source>
</evidence>
<dbReference type="GO" id="GO:1990837">
    <property type="term" value="F:sequence-specific double-stranded DNA binding"/>
    <property type="evidence" value="ECO:0007669"/>
    <property type="project" value="TreeGrafter"/>
</dbReference>
<keyword evidence="3" id="KW-0862">Zinc</keyword>
<dbReference type="Pfam" id="PF02892">
    <property type="entry name" value="zf-BED"/>
    <property type="match status" value="1"/>
</dbReference>
<dbReference type="PANTHER" id="PTHR34396">
    <property type="entry name" value="OS03G0264950 PROTEIN-RELATED"/>
    <property type="match status" value="1"/>
</dbReference>
<dbReference type="SMART" id="SM00614">
    <property type="entry name" value="ZnF_BED"/>
    <property type="match status" value="1"/>
</dbReference>
<keyword evidence="7" id="KW-1185">Reference proteome</keyword>
<dbReference type="InterPro" id="IPR053031">
    <property type="entry name" value="Cuticle_assoc_protein"/>
</dbReference>
<dbReference type="EMBL" id="CM010718">
    <property type="protein sequence ID" value="RZC58381.1"/>
    <property type="molecule type" value="Genomic_DNA"/>
</dbReference>
<evidence type="ECO:0000256" key="1">
    <source>
        <dbReference type="ARBA" id="ARBA00022723"/>
    </source>
</evidence>
<dbReference type="AlphaFoldDB" id="A0A4Y7JEN5"/>
<feature type="compositionally biased region" description="Low complexity" evidence="4">
    <location>
        <begin position="45"/>
        <end position="56"/>
    </location>
</feature>
<evidence type="ECO:0000259" key="5">
    <source>
        <dbReference type="Pfam" id="PF02892"/>
    </source>
</evidence>
<dbReference type="GO" id="GO:0006357">
    <property type="term" value="P:regulation of transcription by RNA polymerase II"/>
    <property type="evidence" value="ECO:0007669"/>
    <property type="project" value="TreeGrafter"/>
</dbReference>
<name>A0A4Y7JEN5_PAPSO</name>
<protein>
    <recommendedName>
        <fullName evidence="5">BED-type domain-containing protein</fullName>
    </recommendedName>
</protein>
<organism evidence="6 7">
    <name type="scientific">Papaver somniferum</name>
    <name type="common">Opium poppy</name>
    <dbReference type="NCBI Taxonomy" id="3469"/>
    <lineage>
        <taxon>Eukaryota</taxon>
        <taxon>Viridiplantae</taxon>
        <taxon>Streptophyta</taxon>
        <taxon>Embryophyta</taxon>
        <taxon>Tracheophyta</taxon>
        <taxon>Spermatophyta</taxon>
        <taxon>Magnoliopsida</taxon>
        <taxon>Ranunculales</taxon>
        <taxon>Papaveraceae</taxon>
        <taxon>Papaveroideae</taxon>
        <taxon>Papaver</taxon>
    </lineage>
</organism>
<accession>A0A4Y7JEN5</accession>
<gene>
    <name evidence="6" type="ORF">C5167_005678</name>
</gene>
<dbReference type="PANTHER" id="PTHR34396:SF25">
    <property type="entry name" value="BOUNDARY ELEMENT ASSOCIATED FACTOR"/>
    <property type="match status" value="1"/>
</dbReference>
<proteinExistence type="predicted"/>
<reference evidence="6 7" key="1">
    <citation type="journal article" date="2018" name="Science">
        <title>The opium poppy genome and morphinan production.</title>
        <authorList>
            <person name="Guo L."/>
            <person name="Winzer T."/>
            <person name="Yang X."/>
            <person name="Li Y."/>
            <person name="Ning Z."/>
            <person name="He Z."/>
            <person name="Teodor R."/>
            <person name="Lu Y."/>
            <person name="Bowser T.A."/>
            <person name="Graham I.A."/>
            <person name="Ye K."/>
        </authorList>
    </citation>
    <scope>NUCLEOTIDE SEQUENCE [LARGE SCALE GENOMIC DNA]</scope>
    <source>
        <strain evidence="7">cv. HN1</strain>
        <tissue evidence="6">Leaves</tissue>
    </source>
</reference>
<feature type="domain" description="BED-type" evidence="5">
    <location>
        <begin position="74"/>
        <end position="109"/>
    </location>
</feature>
<dbReference type="InterPro" id="IPR003656">
    <property type="entry name" value="Znf_BED"/>
</dbReference>
<dbReference type="GO" id="GO:0008270">
    <property type="term" value="F:zinc ion binding"/>
    <property type="evidence" value="ECO:0007669"/>
    <property type="project" value="UniProtKB-KW"/>
</dbReference>
<keyword evidence="1" id="KW-0479">Metal-binding</keyword>